<evidence type="ECO:0000313" key="3">
    <source>
        <dbReference type="Proteomes" id="UP000324222"/>
    </source>
</evidence>
<evidence type="ECO:0000256" key="1">
    <source>
        <dbReference type="SAM" id="MobiDB-lite"/>
    </source>
</evidence>
<dbReference type="EMBL" id="VSRR010001093">
    <property type="protein sequence ID" value="MPC22482.1"/>
    <property type="molecule type" value="Genomic_DNA"/>
</dbReference>
<organism evidence="2 3">
    <name type="scientific">Portunus trituberculatus</name>
    <name type="common">Swimming crab</name>
    <name type="synonym">Neptunus trituberculatus</name>
    <dbReference type="NCBI Taxonomy" id="210409"/>
    <lineage>
        <taxon>Eukaryota</taxon>
        <taxon>Metazoa</taxon>
        <taxon>Ecdysozoa</taxon>
        <taxon>Arthropoda</taxon>
        <taxon>Crustacea</taxon>
        <taxon>Multicrustacea</taxon>
        <taxon>Malacostraca</taxon>
        <taxon>Eumalacostraca</taxon>
        <taxon>Eucarida</taxon>
        <taxon>Decapoda</taxon>
        <taxon>Pleocyemata</taxon>
        <taxon>Brachyura</taxon>
        <taxon>Eubrachyura</taxon>
        <taxon>Portunoidea</taxon>
        <taxon>Portunidae</taxon>
        <taxon>Portuninae</taxon>
        <taxon>Portunus</taxon>
    </lineage>
</organism>
<feature type="compositionally biased region" description="Basic residues" evidence="1">
    <location>
        <begin position="50"/>
        <end position="61"/>
    </location>
</feature>
<name>A0A5B7DLP9_PORTR</name>
<evidence type="ECO:0000313" key="2">
    <source>
        <dbReference type="EMBL" id="MPC22482.1"/>
    </source>
</evidence>
<feature type="region of interest" description="Disordered" evidence="1">
    <location>
        <begin position="1"/>
        <end position="61"/>
    </location>
</feature>
<sequence length="61" mass="6633">MEAALAYKGPLNIEEPGTPVTPNGPAELSDTRARETRPCSVPQTRGNGKSYKRRVSGHLRN</sequence>
<proteinExistence type="predicted"/>
<protein>
    <submittedName>
        <fullName evidence="2">Uncharacterized protein</fullName>
    </submittedName>
</protein>
<comment type="caution">
    <text evidence="2">The sequence shown here is derived from an EMBL/GenBank/DDBJ whole genome shotgun (WGS) entry which is preliminary data.</text>
</comment>
<gene>
    <name evidence="2" type="ORF">E2C01_015498</name>
</gene>
<dbReference type="AlphaFoldDB" id="A0A5B7DLP9"/>
<accession>A0A5B7DLP9</accession>
<dbReference type="Proteomes" id="UP000324222">
    <property type="component" value="Unassembled WGS sequence"/>
</dbReference>
<keyword evidence="3" id="KW-1185">Reference proteome</keyword>
<reference evidence="2 3" key="1">
    <citation type="submission" date="2019-05" db="EMBL/GenBank/DDBJ databases">
        <title>Another draft genome of Portunus trituberculatus and its Hox gene families provides insights of decapod evolution.</title>
        <authorList>
            <person name="Jeong J.-H."/>
            <person name="Song I."/>
            <person name="Kim S."/>
            <person name="Choi T."/>
            <person name="Kim D."/>
            <person name="Ryu S."/>
            <person name="Kim W."/>
        </authorList>
    </citation>
    <scope>NUCLEOTIDE SEQUENCE [LARGE SCALE GENOMIC DNA]</scope>
    <source>
        <tissue evidence="2">Muscle</tissue>
    </source>
</reference>